<keyword evidence="13" id="KW-1185">Reference proteome</keyword>
<proteinExistence type="inferred from homology"/>
<dbReference type="GO" id="GO:0005886">
    <property type="term" value="C:plasma membrane"/>
    <property type="evidence" value="ECO:0007669"/>
    <property type="project" value="UniProtKB-SubCell"/>
</dbReference>
<feature type="transmembrane region" description="Helical" evidence="10">
    <location>
        <begin position="258"/>
        <end position="277"/>
    </location>
</feature>
<comment type="subcellular location">
    <subcellularLocation>
        <location evidence="1">Cell membrane</location>
        <topology evidence="1">Multi-pass membrane protein</topology>
    </subcellularLocation>
</comment>
<feature type="transmembrane region" description="Helical" evidence="10">
    <location>
        <begin position="188"/>
        <end position="213"/>
    </location>
</feature>
<dbReference type="EMBL" id="CAIIXF020000010">
    <property type="protein sequence ID" value="CAH1797722.1"/>
    <property type="molecule type" value="Genomic_DNA"/>
</dbReference>
<dbReference type="SMART" id="SM01381">
    <property type="entry name" value="7TM_GPCR_Srsx"/>
    <property type="match status" value="1"/>
</dbReference>
<dbReference type="GO" id="GO:0004930">
    <property type="term" value="F:G protein-coupled receptor activity"/>
    <property type="evidence" value="ECO:0007669"/>
    <property type="project" value="UniProtKB-KW"/>
</dbReference>
<dbReference type="PROSITE" id="PS00237">
    <property type="entry name" value="G_PROTEIN_RECEP_F1_1"/>
    <property type="match status" value="1"/>
</dbReference>
<evidence type="ECO:0000256" key="6">
    <source>
        <dbReference type="ARBA" id="ARBA00023136"/>
    </source>
</evidence>
<keyword evidence="3 9" id="KW-0812">Transmembrane</keyword>
<keyword evidence="8 9" id="KW-0807">Transducer</keyword>
<dbReference type="AlphaFoldDB" id="A0A8S4PUL5"/>
<evidence type="ECO:0000256" key="10">
    <source>
        <dbReference type="SAM" id="Phobius"/>
    </source>
</evidence>
<dbReference type="PROSITE" id="PS50262">
    <property type="entry name" value="G_PROTEIN_RECEP_F1_2"/>
    <property type="match status" value="1"/>
</dbReference>
<feature type="transmembrane region" description="Helical" evidence="10">
    <location>
        <begin position="289"/>
        <end position="308"/>
    </location>
</feature>
<dbReference type="PANTHER" id="PTHR24228">
    <property type="entry name" value="B2 BRADYKININ RECEPTOR/ANGIOTENSIN II RECEPTOR"/>
    <property type="match status" value="1"/>
</dbReference>
<evidence type="ECO:0000256" key="3">
    <source>
        <dbReference type="ARBA" id="ARBA00022692"/>
    </source>
</evidence>
<keyword evidence="4 10" id="KW-1133">Transmembrane helix</keyword>
<dbReference type="InterPro" id="IPR017452">
    <property type="entry name" value="GPCR_Rhodpsn_7TM"/>
</dbReference>
<keyword evidence="6 10" id="KW-0472">Membrane</keyword>
<evidence type="ECO:0000256" key="9">
    <source>
        <dbReference type="RuleBase" id="RU000688"/>
    </source>
</evidence>
<reference evidence="12" key="1">
    <citation type="submission" date="2022-03" db="EMBL/GenBank/DDBJ databases">
        <authorList>
            <person name="Martin C."/>
        </authorList>
    </citation>
    <scope>NUCLEOTIDE SEQUENCE</scope>
</reference>
<comment type="caution">
    <text evidence="12">The sequence shown here is derived from an EMBL/GenBank/DDBJ whole genome shotgun (WGS) entry which is preliminary data.</text>
</comment>
<dbReference type="SUPFAM" id="SSF81321">
    <property type="entry name" value="Family A G protein-coupled receptor-like"/>
    <property type="match status" value="1"/>
</dbReference>
<dbReference type="Proteomes" id="UP000749559">
    <property type="component" value="Unassembled WGS sequence"/>
</dbReference>
<evidence type="ECO:0000259" key="11">
    <source>
        <dbReference type="PROSITE" id="PS50262"/>
    </source>
</evidence>
<sequence length="343" mass="39226">MVLMMDIENVTSVLNRTFHYPLQAKIWGASISIFVAIFGTFGNVIAIMAIVKFPKLRTKPNLMVLHLSLTDLILSVICMPIMAANDLIDDGIFKDSESTYCQYYMPFQFSMQGTNMCSLVIMTINRYMKIVWTNHYPRMFTNYTVITLIVTAWLFPLICLLPATIKIWGKFGFVERKNICTILSGDGYTTFLFLVSFVIPFISLIVCYTHIFITVHRQQNVIKSHRKHSTTPRRVSRISQCIPNNLCTMELQLTKMMLVIFLEYTILNLPITLITILDKNVTYPVLNRIAAGLSWMNASFNFVVYAIMNSQFRQAYGELFGISSATTNSIPGSRTDNTNRRQS</sequence>
<comment type="similarity">
    <text evidence="9">Belongs to the G-protein coupled receptor 1 family.</text>
</comment>
<keyword evidence="5 9" id="KW-0297">G-protein coupled receptor</keyword>
<evidence type="ECO:0000256" key="1">
    <source>
        <dbReference type="ARBA" id="ARBA00004651"/>
    </source>
</evidence>
<protein>
    <recommendedName>
        <fullName evidence="11">G-protein coupled receptors family 1 profile domain-containing protein</fullName>
    </recommendedName>
</protein>
<dbReference type="InterPro" id="IPR000276">
    <property type="entry name" value="GPCR_Rhodpsn"/>
</dbReference>
<feature type="transmembrane region" description="Helical" evidence="10">
    <location>
        <begin position="145"/>
        <end position="168"/>
    </location>
</feature>
<evidence type="ECO:0000313" key="12">
    <source>
        <dbReference type="EMBL" id="CAH1797722.1"/>
    </source>
</evidence>
<dbReference type="OrthoDB" id="10044919at2759"/>
<feature type="transmembrane region" description="Helical" evidence="10">
    <location>
        <begin position="26"/>
        <end position="51"/>
    </location>
</feature>
<dbReference type="Gene3D" id="1.20.1070.10">
    <property type="entry name" value="Rhodopsin 7-helix transmembrane proteins"/>
    <property type="match status" value="1"/>
</dbReference>
<accession>A0A8S4PUL5</accession>
<evidence type="ECO:0000256" key="2">
    <source>
        <dbReference type="ARBA" id="ARBA00022475"/>
    </source>
</evidence>
<dbReference type="PANTHER" id="PTHR24228:SF74">
    <property type="entry name" value="G-PROTEIN COUPLED RECEPTORS FAMILY 1 PROFILE DOMAIN-CONTAINING PROTEIN"/>
    <property type="match status" value="1"/>
</dbReference>
<gene>
    <name evidence="12" type="ORF">OFUS_LOCUS21957</name>
</gene>
<keyword evidence="2" id="KW-1003">Cell membrane</keyword>
<evidence type="ECO:0000256" key="7">
    <source>
        <dbReference type="ARBA" id="ARBA00023170"/>
    </source>
</evidence>
<feature type="domain" description="G-protein coupled receptors family 1 profile" evidence="11">
    <location>
        <begin position="42"/>
        <end position="305"/>
    </location>
</feature>
<dbReference type="Pfam" id="PF00001">
    <property type="entry name" value="7tm_1"/>
    <property type="match status" value="1"/>
</dbReference>
<evidence type="ECO:0000256" key="5">
    <source>
        <dbReference type="ARBA" id="ARBA00023040"/>
    </source>
</evidence>
<evidence type="ECO:0000256" key="4">
    <source>
        <dbReference type="ARBA" id="ARBA00022989"/>
    </source>
</evidence>
<evidence type="ECO:0000313" key="13">
    <source>
        <dbReference type="Proteomes" id="UP000749559"/>
    </source>
</evidence>
<dbReference type="PRINTS" id="PR00237">
    <property type="entry name" value="GPCRRHODOPSN"/>
</dbReference>
<name>A0A8S4PUL5_OWEFU</name>
<feature type="transmembrane region" description="Helical" evidence="10">
    <location>
        <begin position="63"/>
        <end position="83"/>
    </location>
</feature>
<feature type="transmembrane region" description="Helical" evidence="10">
    <location>
        <begin position="103"/>
        <end position="124"/>
    </location>
</feature>
<keyword evidence="7 9" id="KW-0675">Receptor</keyword>
<organism evidence="12 13">
    <name type="scientific">Owenia fusiformis</name>
    <name type="common">Polychaete worm</name>
    <dbReference type="NCBI Taxonomy" id="6347"/>
    <lineage>
        <taxon>Eukaryota</taxon>
        <taxon>Metazoa</taxon>
        <taxon>Spiralia</taxon>
        <taxon>Lophotrochozoa</taxon>
        <taxon>Annelida</taxon>
        <taxon>Polychaeta</taxon>
        <taxon>Sedentaria</taxon>
        <taxon>Canalipalpata</taxon>
        <taxon>Sabellida</taxon>
        <taxon>Oweniida</taxon>
        <taxon>Oweniidae</taxon>
        <taxon>Owenia</taxon>
    </lineage>
</organism>
<evidence type="ECO:0000256" key="8">
    <source>
        <dbReference type="ARBA" id="ARBA00023224"/>
    </source>
</evidence>